<keyword evidence="3" id="KW-0238">DNA-binding</keyword>
<dbReference type="InterPro" id="IPR003657">
    <property type="entry name" value="WRKY_dom"/>
</dbReference>
<organism evidence="10">
    <name type="scientific">Glycine max</name>
    <name type="common">Soybean</name>
    <name type="synonym">Glycine hispida</name>
    <dbReference type="NCBI Taxonomy" id="3847"/>
    <lineage>
        <taxon>Eukaryota</taxon>
        <taxon>Viridiplantae</taxon>
        <taxon>Streptophyta</taxon>
        <taxon>Embryophyta</taxon>
        <taxon>Tracheophyta</taxon>
        <taxon>Spermatophyta</taxon>
        <taxon>Magnoliopsida</taxon>
        <taxon>eudicotyledons</taxon>
        <taxon>Gunneridae</taxon>
        <taxon>Pentapetalae</taxon>
        <taxon>rosids</taxon>
        <taxon>fabids</taxon>
        <taxon>Fabales</taxon>
        <taxon>Fabaceae</taxon>
        <taxon>Papilionoideae</taxon>
        <taxon>50 kb inversion clade</taxon>
        <taxon>NPAAA clade</taxon>
        <taxon>indigoferoid/millettioid clade</taxon>
        <taxon>Phaseoleae</taxon>
        <taxon>Glycine</taxon>
        <taxon>Glycine subgen. Soja</taxon>
    </lineage>
</organism>
<keyword evidence="6" id="KW-0175">Coiled coil</keyword>
<dbReference type="Gramene" id="KRH58362">
    <property type="protein sequence ID" value="KRH58362"/>
    <property type="gene ID" value="GLYMA_05G123000"/>
</dbReference>
<dbReference type="SUPFAM" id="SSF118290">
    <property type="entry name" value="WRKY DNA-binding domain"/>
    <property type="match status" value="1"/>
</dbReference>
<dbReference type="GO" id="GO:0005634">
    <property type="term" value="C:nucleus"/>
    <property type="evidence" value="ECO:0007669"/>
    <property type="project" value="UniProtKB-SubCell"/>
</dbReference>
<dbReference type="PANTHER" id="PTHR31429">
    <property type="entry name" value="WRKY TRANSCRIPTION FACTOR 36-RELATED"/>
    <property type="match status" value="1"/>
</dbReference>
<dbReference type="EnsemblPlants" id="KRH58362">
    <property type="protein sequence ID" value="KRH58362"/>
    <property type="gene ID" value="GLYMA_05G123000"/>
</dbReference>
<keyword evidence="5" id="KW-0539">Nucleus</keyword>
<comment type="subcellular location">
    <subcellularLocation>
        <location evidence="1">Nucleus</location>
    </subcellularLocation>
</comment>
<keyword evidence="11" id="KW-1185">Reference proteome</keyword>
<dbReference type="PaxDb" id="3847-GLYMA05G25270.1"/>
<reference evidence="9 10" key="1">
    <citation type="journal article" date="2010" name="Nature">
        <title>Genome sequence of the palaeopolyploid soybean.</title>
        <authorList>
            <person name="Schmutz J."/>
            <person name="Cannon S.B."/>
            <person name="Schlueter J."/>
            <person name="Ma J."/>
            <person name="Mitros T."/>
            <person name="Nelson W."/>
            <person name="Hyten D.L."/>
            <person name="Song Q."/>
            <person name="Thelen J.J."/>
            <person name="Cheng J."/>
            <person name="Xu D."/>
            <person name="Hellsten U."/>
            <person name="May G.D."/>
            <person name="Yu Y."/>
            <person name="Sakurai T."/>
            <person name="Umezawa T."/>
            <person name="Bhattacharyya M.K."/>
            <person name="Sandhu D."/>
            <person name="Valliyodan B."/>
            <person name="Lindquist E."/>
            <person name="Peto M."/>
            <person name="Grant D."/>
            <person name="Shu S."/>
            <person name="Goodstein D."/>
            <person name="Barry K."/>
            <person name="Futrell-Griggs M."/>
            <person name="Abernathy B."/>
            <person name="Du J."/>
            <person name="Tian Z."/>
            <person name="Zhu L."/>
            <person name="Gill N."/>
            <person name="Joshi T."/>
            <person name="Libault M."/>
            <person name="Sethuraman A."/>
            <person name="Zhang X.-C."/>
            <person name="Shinozaki K."/>
            <person name="Nguyen H.T."/>
            <person name="Wing R.A."/>
            <person name="Cregan P."/>
            <person name="Specht J."/>
            <person name="Grimwood J."/>
            <person name="Rokhsar D."/>
            <person name="Stacey G."/>
            <person name="Shoemaker R.C."/>
            <person name="Jackson S.A."/>
        </authorList>
    </citation>
    <scope>NUCLEOTIDE SEQUENCE [LARGE SCALE GENOMIC DNA]</scope>
    <source>
        <strain evidence="10">cv. Williams 82</strain>
        <tissue evidence="9">Callus</tissue>
    </source>
</reference>
<dbReference type="Pfam" id="PF03106">
    <property type="entry name" value="WRKY"/>
    <property type="match status" value="1"/>
</dbReference>
<evidence type="ECO:0000256" key="3">
    <source>
        <dbReference type="ARBA" id="ARBA00023125"/>
    </source>
</evidence>
<proteinExistence type="predicted"/>
<evidence type="ECO:0000259" key="8">
    <source>
        <dbReference type="PROSITE" id="PS50811"/>
    </source>
</evidence>
<feature type="coiled-coil region" evidence="6">
    <location>
        <begin position="80"/>
        <end position="107"/>
    </location>
</feature>
<dbReference type="HOGENOM" id="CLU_021824_0_0_1"/>
<evidence type="ECO:0000256" key="7">
    <source>
        <dbReference type="SAM" id="MobiDB-lite"/>
    </source>
</evidence>
<feature type="region of interest" description="Disordered" evidence="7">
    <location>
        <begin position="155"/>
        <end position="176"/>
    </location>
</feature>
<evidence type="ECO:0000313" key="11">
    <source>
        <dbReference type="Proteomes" id="UP000008827"/>
    </source>
</evidence>
<dbReference type="EMBL" id="CM000838">
    <property type="protein sequence ID" value="KRH58362.1"/>
    <property type="molecule type" value="Genomic_DNA"/>
</dbReference>
<dbReference type="SMART" id="SM00774">
    <property type="entry name" value="WRKY"/>
    <property type="match status" value="1"/>
</dbReference>
<reference evidence="10" key="2">
    <citation type="submission" date="2018-02" db="UniProtKB">
        <authorList>
            <consortium name="EnsemblPlants"/>
        </authorList>
    </citation>
    <scope>IDENTIFICATION</scope>
    <source>
        <strain evidence="10">Williams 82</strain>
    </source>
</reference>
<protein>
    <recommendedName>
        <fullName evidence="8">WRKY domain-containing protein</fullName>
    </recommendedName>
</protein>
<dbReference type="PROSITE" id="PS50811">
    <property type="entry name" value="WRKY"/>
    <property type="match status" value="1"/>
</dbReference>
<feature type="compositionally biased region" description="Acidic residues" evidence="7">
    <location>
        <begin position="25"/>
        <end position="40"/>
    </location>
</feature>
<feature type="domain" description="WRKY" evidence="8">
    <location>
        <begin position="245"/>
        <end position="304"/>
    </location>
</feature>
<feature type="compositionally biased region" description="Basic and acidic residues" evidence="7">
    <location>
        <begin position="1"/>
        <end position="24"/>
    </location>
</feature>
<dbReference type="InterPro" id="IPR044810">
    <property type="entry name" value="WRKY_plant"/>
</dbReference>
<dbReference type="GO" id="GO:0043565">
    <property type="term" value="F:sequence-specific DNA binding"/>
    <property type="evidence" value="ECO:0007669"/>
    <property type="project" value="InterPro"/>
</dbReference>
<dbReference type="SMR" id="I1K2V0"/>
<evidence type="ECO:0000256" key="4">
    <source>
        <dbReference type="ARBA" id="ARBA00023163"/>
    </source>
</evidence>
<evidence type="ECO:0000256" key="2">
    <source>
        <dbReference type="ARBA" id="ARBA00023015"/>
    </source>
</evidence>
<gene>
    <name evidence="9" type="ORF">GLYMA_05G123000</name>
</gene>
<sequence>MGRSREKPTKMEIDLSLKIDTDDEHKEEEDERVKEDEEQEMAQIQDNNKEEIPEATAGEIEDDASVIETSLQDNTKTKELSVLQMEMESMKEENKVLRKVVEQTMKDYYDLQMKFSAIQENNKRKDHEISLSLQDIATTSGEGPSRILEIFNKQMQSAPSPPHPDHDDDSLSESELGLSLRLQPSTSHHKESDVGNNKEDKNDQQLASYASVQNKLQRTNCLPGITTHAASPPNRKARVSVRARCEAATMNDGCQWRKYGQKIAKGNPCPRAYYRCTVAPGCPVRKQVQRCIDDMSILITPMKGHITITPCGCNCYGFHSFCSSFIHVARLKQPHFRWHLHFHSSTVSLQHLPLSKPSFKF</sequence>
<dbReference type="InterPro" id="IPR036576">
    <property type="entry name" value="WRKY_dom_sf"/>
</dbReference>
<evidence type="ECO:0000313" key="10">
    <source>
        <dbReference type="EnsemblPlants" id="KRH58362"/>
    </source>
</evidence>
<keyword evidence="4" id="KW-0804">Transcription</keyword>
<dbReference type="ExpressionAtlas" id="I1K2V0">
    <property type="expression patterns" value="baseline and differential"/>
</dbReference>
<accession>I1K2V0</accession>
<dbReference type="eggNOG" id="ENOG502QU92">
    <property type="taxonomic scope" value="Eukaryota"/>
</dbReference>
<evidence type="ECO:0000256" key="1">
    <source>
        <dbReference type="ARBA" id="ARBA00004123"/>
    </source>
</evidence>
<dbReference type="PANTHER" id="PTHR31429:SF86">
    <property type="entry name" value="WRKY TRANSCRIPTION FACTOR 61-RELATED"/>
    <property type="match status" value="1"/>
</dbReference>
<dbReference type="Proteomes" id="UP000008827">
    <property type="component" value="Chromosome 5"/>
</dbReference>
<evidence type="ECO:0000313" key="9">
    <source>
        <dbReference type="EMBL" id="KRH58362.1"/>
    </source>
</evidence>
<reference evidence="9" key="3">
    <citation type="submission" date="2018-07" db="EMBL/GenBank/DDBJ databases">
        <title>WGS assembly of Glycine max.</title>
        <authorList>
            <person name="Schmutz J."/>
            <person name="Cannon S."/>
            <person name="Schlueter J."/>
            <person name="Ma J."/>
            <person name="Mitros T."/>
            <person name="Nelson W."/>
            <person name="Hyten D."/>
            <person name="Song Q."/>
            <person name="Thelen J."/>
            <person name="Cheng J."/>
            <person name="Xu D."/>
            <person name="Hellsten U."/>
            <person name="May G."/>
            <person name="Yu Y."/>
            <person name="Sakurai T."/>
            <person name="Umezawa T."/>
            <person name="Bhattacharyya M."/>
            <person name="Sandhu D."/>
            <person name="Valliyodan B."/>
            <person name="Lindquist E."/>
            <person name="Peto M."/>
            <person name="Grant D."/>
            <person name="Shu S."/>
            <person name="Goodstein D."/>
            <person name="Barry K."/>
            <person name="Futrell-Griggs M."/>
            <person name="Abernathy B."/>
            <person name="Du J."/>
            <person name="Tian Z."/>
            <person name="Zhu L."/>
            <person name="Gill N."/>
            <person name="Joshi T."/>
            <person name="Libault M."/>
            <person name="Sethuraman A."/>
            <person name="Zhang X."/>
            <person name="Shinozaki K."/>
            <person name="Nguyen H."/>
            <person name="Wing R."/>
            <person name="Cregan P."/>
            <person name="Specht J."/>
            <person name="Grimwood J."/>
            <person name="Rokhsar D."/>
            <person name="Stacey G."/>
            <person name="Shoemaker R."/>
            <person name="Jackson S."/>
        </authorList>
    </citation>
    <scope>NUCLEOTIDE SEQUENCE</scope>
    <source>
        <tissue evidence="9">Callus</tissue>
    </source>
</reference>
<evidence type="ECO:0000256" key="6">
    <source>
        <dbReference type="SAM" id="Coils"/>
    </source>
</evidence>
<dbReference type="AlphaFoldDB" id="I1K2V0"/>
<evidence type="ECO:0000256" key="5">
    <source>
        <dbReference type="ARBA" id="ARBA00023242"/>
    </source>
</evidence>
<feature type="region of interest" description="Disordered" evidence="7">
    <location>
        <begin position="1"/>
        <end position="52"/>
    </location>
</feature>
<dbReference type="GO" id="GO:0003700">
    <property type="term" value="F:DNA-binding transcription factor activity"/>
    <property type="evidence" value="ECO:0007669"/>
    <property type="project" value="InterPro"/>
</dbReference>
<name>I1K2V0_SOYBN</name>
<dbReference type="Gene3D" id="2.20.25.80">
    <property type="entry name" value="WRKY domain"/>
    <property type="match status" value="1"/>
</dbReference>
<keyword evidence="2" id="KW-0805">Transcription regulation</keyword>